<name>A0A392SVY5_9FABA</name>
<evidence type="ECO:0000313" key="3">
    <source>
        <dbReference type="Proteomes" id="UP000265520"/>
    </source>
</evidence>
<dbReference type="PANTHER" id="PTHR35046">
    <property type="entry name" value="ZINC KNUCKLE (CCHC-TYPE) FAMILY PROTEIN"/>
    <property type="match status" value="1"/>
</dbReference>
<dbReference type="PROSITE" id="PS50994">
    <property type="entry name" value="INTEGRASE"/>
    <property type="match status" value="1"/>
</dbReference>
<keyword evidence="3" id="KW-1185">Reference proteome</keyword>
<accession>A0A392SVY5</accession>
<dbReference type="GO" id="GO:0003676">
    <property type="term" value="F:nucleic acid binding"/>
    <property type="evidence" value="ECO:0007669"/>
    <property type="project" value="InterPro"/>
</dbReference>
<dbReference type="InterPro" id="IPR001584">
    <property type="entry name" value="Integrase_cat-core"/>
</dbReference>
<organism evidence="2 3">
    <name type="scientific">Trifolium medium</name>
    <dbReference type="NCBI Taxonomy" id="97028"/>
    <lineage>
        <taxon>Eukaryota</taxon>
        <taxon>Viridiplantae</taxon>
        <taxon>Streptophyta</taxon>
        <taxon>Embryophyta</taxon>
        <taxon>Tracheophyta</taxon>
        <taxon>Spermatophyta</taxon>
        <taxon>Magnoliopsida</taxon>
        <taxon>eudicotyledons</taxon>
        <taxon>Gunneridae</taxon>
        <taxon>Pentapetalae</taxon>
        <taxon>rosids</taxon>
        <taxon>fabids</taxon>
        <taxon>Fabales</taxon>
        <taxon>Fabaceae</taxon>
        <taxon>Papilionoideae</taxon>
        <taxon>50 kb inversion clade</taxon>
        <taxon>NPAAA clade</taxon>
        <taxon>Hologalegina</taxon>
        <taxon>IRL clade</taxon>
        <taxon>Trifolieae</taxon>
        <taxon>Trifolium</taxon>
    </lineage>
</organism>
<dbReference type="GO" id="GO:0015074">
    <property type="term" value="P:DNA integration"/>
    <property type="evidence" value="ECO:0007669"/>
    <property type="project" value="InterPro"/>
</dbReference>
<feature type="non-terminal residue" evidence="2">
    <location>
        <position position="81"/>
    </location>
</feature>
<protein>
    <submittedName>
        <fullName evidence="2">Retrotransposon protein</fullName>
    </submittedName>
</protein>
<evidence type="ECO:0000313" key="2">
    <source>
        <dbReference type="EMBL" id="MCI52026.1"/>
    </source>
</evidence>
<dbReference type="SUPFAM" id="SSF53098">
    <property type="entry name" value="Ribonuclease H-like"/>
    <property type="match status" value="1"/>
</dbReference>
<comment type="caution">
    <text evidence="2">The sequence shown here is derived from an EMBL/GenBank/DDBJ whole genome shotgun (WGS) entry which is preliminary data.</text>
</comment>
<sequence length="81" mass="9191">MLVPKLAKIYVDQIVRLHGIPSSIVSDRDPRFSSRFWEGLQEALGTKLRLSSTYHPQTDGHSERTIQSLEDLLRACVLEQG</sequence>
<dbReference type="InterPro" id="IPR012337">
    <property type="entry name" value="RNaseH-like_sf"/>
</dbReference>
<feature type="domain" description="Integrase catalytic" evidence="1">
    <location>
        <begin position="1"/>
        <end position="81"/>
    </location>
</feature>
<dbReference type="InterPro" id="IPR036397">
    <property type="entry name" value="RNaseH_sf"/>
</dbReference>
<dbReference type="Gene3D" id="3.30.420.10">
    <property type="entry name" value="Ribonuclease H-like superfamily/Ribonuclease H"/>
    <property type="match status" value="1"/>
</dbReference>
<dbReference type="EMBL" id="LXQA010440925">
    <property type="protein sequence ID" value="MCI52026.1"/>
    <property type="molecule type" value="Genomic_DNA"/>
</dbReference>
<evidence type="ECO:0000259" key="1">
    <source>
        <dbReference type="PROSITE" id="PS50994"/>
    </source>
</evidence>
<dbReference type="AlphaFoldDB" id="A0A392SVY5"/>
<dbReference type="Proteomes" id="UP000265520">
    <property type="component" value="Unassembled WGS sequence"/>
</dbReference>
<proteinExistence type="predicted"/>
<reference evidence="2 3" key="1">
    <citation type="journal article" date="2018" name="Front. Plant Sci.">
        <title>Red Clover (Trifolium pratense) and Zigzag Clover (T. medium) - A Picture of Genomic Similarities and Differences.</title>
        <authorList>
            <person name="Dluhosova J."/>
            <person name="Istvanek J."/>
            <person name="Nedelnik J."/>
            <person name="Repkova J."/>
        </authorList>
    </citation>
    <scope>NUCLEOTIDE SEQUENCE [LARGE SCALE GENOMIC DNA]</scope>
    <source>
        <strain evidence="3">cv. 10/8</strain>
        <tissue evidence="2">Leaf</tissue>
    </source>
</reference>
<dbReference type="PANTHER" id="PTHR35046:SF26">
    <property type="entry name" value="RNA-DIRECTED DNA POLYMERASE"/>
    <property type="match status" value="1"/>
</dbReference>